<gene>
    <name evidence="2" type="ORF">C8N30_0971</name>
</gene>
<dbReference type="AlphaFoldDB" id="A0A420DQH1"/>
<evidence type="ECO:0008006" key="4">
    <source>
        <dbReference type="Google" id="ProtNLM"/>
    </source>
</evidence>
<evidence type="ECO:0000256" key="1">
    <source>
        <dbReference type="SAM" id="Phobius"/>
    </source>
</evidence>
<comment type="caution">
    <text evidence="2">The sequence shown here is derived from an EMBL/GenBank/DDBJ whole genome shotgun (WGS) entry which is preliminary data.</text>
</comment>
<keyword evidence="1" id="KW-1133">Transmembrane helix</keyword>
<feature type="transmembrane region" description="Helical" evidence="1">
    <location>
        <begin position="43"/>
        <end position="61"/>
    </location>
</feature>
<evidence type="ECO:0000313" key="3">
    <source>
        <dbReference type="Proteomes" id="UP000284407"/>
    </source>
</evidence>
<sequence length="143" mass="16115">MSDALAAWSPTLPVFMRRCAIVGLLTIGLMMGLGWGIGKTTGFWQVIYVGPVLVLAYNIGFDDPARWRAVRQDRWYLRSDALIHHGPDGEVRIPLADILDVRTRLGWSAVVYLKDRQRVRIAYVETPNKIAAQIIAARNRLTL</sequence>
<evidence type="ECO:0000313" key="2">
    <source>
        <dbReference type="EMBL" id="RKE96413.1"/>
    </source>
</evidence>
<feature type="transmembrane region" description="Helical" evidence="1">
    <location>
        <begin position="19"/>
        <end position="37"/>
    </location>
</feature>
<reference evidence="2 3" key="1">
    <citation type="submission" date="2018-09" db="EMBL/GenBank/DDBJ databases">
        <title>Genomic Encyclopedia of Archaeal and Bacterial Type Strains, Phase II (KMG-II): from individual species to whole genera.</title>
        <authorList>
            <person name="Goeker M."/>
        </authorList>
    </citation>
    <scope>NUCLEOTIDE SEQUENCE [LARGE SCALE GENOMIC DNA]</scope>
    <source>
        <strain evidence="2 3">DSM 11458</strain>
    </source>
</reference>
<keyword evidence="1" id="KW-0472">Membrane</keyword>
<keyword evidence="3" id="KW-1185">Reference proteome</keyword>
<accession>A0A420DQH1</accession>
<protein>
    <recommendedName>
        <fullName evidence="4">PH (Pleckstrin Homology) domain-containing protein</fullName>
    </recommendedName>
</protein>
<dbReference type="RefSeq" id="WP_025063356.1">
    <property type="nucleotide sequence ID" value="NZ_RAQK01000001.1"/>
</dbReference>
<dbReference type="OrthoDB" id="7726282at2"/>
<dbReference type="STRING" id="1443111.Z949_2971"/>
<dbReference type="EMBL" id="RAQK01000001">
    <property type="protein sequence ID" value="RKE96413.1"/>
    <property type="molecule type" value="Genomic_DNA"/>
</dbReference>
<keyword evidence="1" id="KW-0812">Transmembrane</keyword>
<proteinExistence type="predicted"/>
<organism evidence="2 3">
    <name type="scientific">Sulfitobacter guttiformis</name>
    <dbReference type="NCBI Taxonomy" id="74349"/>
    <lineage>
        <taxon>Bacteria</taxon>
        <taxon>Pseudomonadati</taxon>
        <taxon>Pseudomonadota</taxon>
        <taxon>Alphaproteobacteria</taxon>
        <taxon>Rhodobacterales</taxon>
        <taxon>Roseobacteraceae</taxon>
        <taxon>Sulfitobacter</taxon>
    </lineage>
</organism>
<dbReference type="Proteomes" id="UP000284407">
    <property type="component" value="Unassembled WGS sequence"/>
</dbReference>
<name>A0A420DQH1_9RHOB</name>